<dbReference type="STRING" id="1045855.DSC_14865"/>
<evidence type="ECO:0000259" key="3">
    <source>
        <dbReference type="Pfam" id="PF13458"/>
    </source>
</evidence>
<sequence length="372" mass="40350">MTGAASTQKKVKIGLLLPYSGTYGMLGTSVDRGIRLAIEQRGSKLGGRDVEFVVVNSEANPGKAVSNMQKLISAEKVDFVVGPIHSGVAMAALKVARQTGTILVIPNAGLNVATRELCAPNIFRTSFSNWQPNYAMAKPAYDQGYRRIVTISWRYAAGTEHLGGFEEEFKRHGGQIVKQILVPFPSVDFQTYLTEIASIKPDAVYTFFGGGGAVKFIQDYADAGLKGKIPLLSTGFLTESLEGLGNRADGIRTTLHYADDLDNKYNIAFRKAFKDRYNDEAGVYAVQGYDSGLLLIRAMEAVKGDTSNQAALIEAMRKVKFQDSPRGPWTMSKAHNPIQNIYMSEVRGGKNVMVGTAAKALDDPATGCKMAK</sequence>
<dbReference type="KEGG" id="psd:DSC_14865"/>
<evidence type="ECO:0000313" key="5">
    <source>
        <dbReference type="Proteomes" id="UP000005870"/>
    </source>
</evidence>
<dbReference type="HOGENOM" id="CLU_027128_1_2_6"/>
<dbReference type="InterPro" id="IPR028082">
    <property type="entry name" value="Peripla_BP_I"/>
</dbReference>
<dbReference type="PANTHER" id="PTHR30483:SF6">
    <property type="entry name" value="PERIPLASMIC BINDING PROTEIN OF ABC TRANSPORTER FOR NATURAL AMINO ACIDS"/>
    <property type="match status" value="1"/>
</dbReference>
<protein>
    <submittedName>
        <fullName evidence="4">Twin-arginine translocation pathway signal</fullName>
    </submittedName>
</protein>
<proteinExistence type="inferred from homology"/>
<dbReference type="Pfam" id="PF13458">
    <property type="entry name" value="Peripla_BP_6"/>
    <property type="match status" value="1"/>
</dbReference>
<keyword evidence="2" id="KW-0732">Signal</keyword>
<dbReference type="PANTHER" id="PTHR30483">
    <property type="entry name" value="LEUCINE-SPECIFIC-BINDING PROTEIN"/>
    <property type="match status" value="1"/>
</dbReference>
<evidence type="ECO:0000256" key="1">
    <source>
        <dbReference type="ARBA" id="ARBA00010062"/>
    </source>
</evidence>
<dbReference type="CDD" id="cd20014">
    <property type="entry name" value="PBP1_RPA0668_benzoate-like"/>
    <property type="match status" value="1"/>
</dbReference>
<comment type="similarity">
    <text evidence="1">Belongs to the leucine-binding protein family.</text>
</comment>
<feature type="domain" description="Leucine-binding protein" evidence="3">
    <location>
        <begin position="10"/>
        <end position="349"/>
    </location>
</feature>
<dbReference type="eggNOG" id="COG0683">
    <property type="taxonomic scope" value="Bacteria"/>
</dbReference>
<accession>G7UVF6</accession>
<gene>
    <name evidence="4" type="ordered locus">DSC_14865</name>
</gene>
<evidence type="ECO:0000313" key="4">
    <source>
        <dbReference type="EMBL" id="AER57617.1"/>
    </source>
</evidence>
<dbReference type="EMBL" id="CP003093">
    <property type="protein sequence ID" value="AER57617.1"/>
    <property type="molecule type" value="Genomic_DNA"/>
</dbReference>
<name>G7UVF6_PSEUP</name>
<dbReference type="AlphaFoldDB" id="G7UVF6"/>
<dbReference type="SUPFAM" id="SSF53822">
    <property type="entry name" value="Periplasmic binding protein-like I"/>
    <property type="match status" value="1"/>
</dbReference>
<dbReference type="Gene3D" id="3.40.50.2300">
    <property type="match status" value="2"/>
</dbReference>
<dbReference type="Proteomes" id="UP000005870">
    <property type="component" value="Chromosome"/>
</dbReference>
<organism evidence="4 5">
    <name type="scientific">Pseudoxanthomonas spadix (strain BD-a59)</name>
    <dbReference type="NCBI Taxonomy" id="1045855"/>
    <lineage>
        <taxon>Bacteria</taxon>
        <taxon>Pseudomonadati</taxon>
        <taxon>Pseudomonadota</taxon>
        <taxon>Gammaproteobacteria</taxon>
        <taxon>Lysobacterales</taxon>
        <taxon>Lysobacteraceae</taxon>
        <taxon>Pseudoxanthomonas</taxon>
    </lineage>
</organism>
<dbReference type="InterPro" id="IPR051010">
    <property type="entry name" value="BCAA_transport"/>
</dbReference>
<dbReference type="InterPro" id="IPR028081">
    <property type="entry name" value="Leu-bd"/>
</dbReference>
<keyword evidence="5" id="KW-1185">Reference proteome</keyword>
<reference evidence="4 5" key="1">
    <citation type="journal article" date="2012" name="J. Bacteriol.">
        <title>Complete Genome Sequence of the BTEX-Degrading Bacterium Pseudoxanthomonas spadix BD-a59.</title>
        <authorList>
            <person name="Lee S.H."/>
            <person name="Jin H.M."/>
            <person name="Lee H.J."/>
            <person name="Kim J.M."/>
            <person name="Jeon C.O."/>
        </authorList>
    </citation>
    <scope>NUCLEOTIDE SEQUENCE [LARGE SCALE GENOMIC DNA]</scope>
    <source>
        <strain evidence="4 5">BD-a59</strain>
    </source>
</reference>
<evidence type="ECO:0000256" key="2">
    <source>
        <dbReference type="ARBA" id="ARBA00022729"/>
    </source>
</evidence>